<reference evidence="7" key="1">
    <citation type="journal article" date="2020" name="mSystems">
        <title>Genome- and Community-Level Interaction Insights into Carbon Utilization and Element Cycling Functions of Hydrothermarchaeota in Hydrothermal Sediment.</title>
        <authorList>
            <person name="Zhou Z."/>
            <person name="Liu Y."/>
            <person name="Xu W."/>
            <person name="Pan J."/>
            <person name="Luo Z.H."/>
            <person name="Li M."/>
        </authorList>
    </citation>
    <scope>NUCLEOTIDE SEQUENCE [LARGE SCALE GENOMIC DNA]</scope>
    <source>
        <strain evidence="7">SpSt-902</strain>
    </source>
</reference>
<feature type="compositionally biased region" description="Basic and acidic residues" evidence="5">
    <location>
        <begin position="315"/>
        <end position="341"/>
    </location>
</feature>
<evidence type="ECO:0000256" key="4">
    <source>
        <dbReference type="RuleBase" id="RU003887"/>
    </source>
</evidence>
<dbReference type="EMBL" id="DTMM01000129">
    <property type="protein sequence ID" value="HFT93565.1"/>
    <property type="molecule type" value="Genomic_DNA"/>
</dbReference>
<dbReference type="Gene3D" id="3.10.290.10">
    <property type="entry name" value="RNA-binding S4 domain"/>
    <property type="match status" value="1"/>
</dbReference>
<dbReference type="Pfam" id="PF01479">
    <property type="entry name" value="S4"/>
    <property type="match status" value="1"/>
</dbReference>
<dbReference type="InterPro" id="IPR002942">
    <property type="entry name" value="S4_RNA-bd"/>
</dbReference>
<dbReference type="Gene3D" id="3.30.70.1560">
    <property type="entry name" value="Alpha-L RNA-binding motif"/>
    <property type="match status" value="1"/>
</dbReference>
<feature type="compositionally biased region" description="Basic and acidic residues" evidence="5">
    <location>
        <begin position="391"/>
        <end position="400"/>
    </location>
</feature>
<dbReference type="InterPro" id="IPR036986">
    <property type="entry name" value="S4_RNA-bd_sf"/>
</dbReference>
<dbReference type="InterPro" id="IPR020094">
    <property type="entry name" value="TruA/RsuA/RluB/E/F_N"/>
</dbReference>
<name>A0A7C3LSI9_9BACT</name>
<feature type="compositionally biased region" description="Basic and acidic residues" evidence="5">
    <location>
        <begin position="272"/>
        <end position="282"/>
    </location>
</feature>
<dbReference type="PROSITE" id="PS01149">
    <property type="entry name" value="PSI_RSU"/>
    <property type="match status" value="1"/>
</dbReference>
<evidence type="ECO:0000256" key="5">
    <source>
        <dbReference type="SAM" id="MobiDB-lite"/>
    </source>
</evidence>
<evidence type="ECO:0000259" key="6">
    <source>
        <dbReference type="SMART" id="SM00363"/>
    </source>
</evidence>
<feature type="domain" description="RNA-binding S4" evidence="6">
    <location>
        <begin position="20"/>
        <end position="80"/>
    </location>
</feature>
<comment type="caution">
    <text evidence="7">The sequence shown here is derived from an EMBL/GenBank/DDBJ whole genome shotgun (WGS) entry which is preliminary data.</text>
</comment>
<dbReference type="InterPro" id="IPR042092">
    <property type="entry name" value="PsdUridine_s_RsuA/RluB/E/F_cat"/>
</dbReference>
<feature type="region of interest" description="Disordered" evidence="5">
    <location>
        <begin position="261"/>
        <end position="570"/>
    </location>
</feature>
<accession>A0A7C3LSI9</accession>
<feature type="compositionally biased region" description="Basic and acidic residues" evidence="5">
    <location>
        <begin position="522"/>
        <end position="535"/>
    </location>
</feature>
<dbReference type="InterPro" id="IPR018496">
    <property type="entry name" value="PsdUridine_synth_RsuA/RluB_CS"/>
</dbReference>
<feature type="compositionally biased region" description="Basic and acidic residues" evidence="5">
    <location>
        <begin position="440"/>
        <end position="449"/>
    </location>
</feature>
<keyword evidence="2 4" id="KW-0413">Isomerase</keyword>
<dbReference type="GO" id="GO:0003723">
    <property type="term" value="F:RNA binding"/>
    <property type="evidence" value="ECO:0007669"/>
    <property type="project" value="UniProtKB-KW"/>
</dbReference>
<dbReference type="NCBIfam" id="TIGR00093">
    <property type="entry name" value="pseudouridine synthase"/>
    <property type="match status" value="1"/>
</dbReference>
<evidence type="ECO:0000256" key="3">
    <source>
        <dbReference type="PROSITE-ProRule" id="PRU00182"/>
    </source>
</evidence>
<dbReference type="InterPro" id="IPR006145">
    <property type="entry name" value="PsdUridine_synth_RsuA/RluA"/>
</dbReference>
<organism evidence="7">
    <name type="scientific">Leptospirillum ferriphilum</name>
    <dbReference type="NCBI Taxonomy" id="178606"/>
    <lineage>
        <taxon>Bacteria</taxon>
        <taxon>Pseudomonadati</taxon>
        <taxon>Nitrospirota</taxon>
        <taxon>Nitrospiria</taxon>
        <taxon>Nitrospirales</taxon>
        <taxon>Nitrospiraceae</taxon>
        <taxon>Leptospirillum</taxon>
    </lineage>
</organism>
<dbReference type="Gene3D" id="3.30.70.580">
    <property type="entry name" value="Pseudouridine synthase I, catalytic domain, N-terminal subdomain"/>
    <property type="match status" value="1"/>
</dbReference>
<dbReference type="CDD" id="cd02870">
    <property type="entry name" value="PseudoU_synth_RsuA_like"/>
    <property type="match status" value="1"/>
</dbReference>
<dbReference type="Pfam" id="PF00849">
    <property type="entry name" value="PseudoU_synth_2"/>
    <property type="match status" value="1"/>
</dbReference>
<dbReference type="GO" id="GO:0000455">
    <property type="term" value="P:enzyme-directed rRNA pseudouridine synthesis"/>
    <property type="evidence" value="ECO:0007669"/>
    <property type="project" value="UniProtKB-ARBA"/>
</dbReference>
<feature type="compositionally biased region" description="Basic and acidic residues" evidence="5">
    <location>
        <begin position="414"/>
        <end position="431"/>
    </location>
</feature>
<dbReference type="PROSITE" id="PS50889">
    <property type="entry name" value="S4"/>
    <property type="match status" value="1"/>
</dbReference>
<dbReference type="InterPro" id="IPR020103">
    <property type="entry name" value="PsdUridine_synth_cat_dom_sf"/>
</dbReference>
<comment type="similarity">
    <text evidence="1 4">Belongs to the pseudouridine synthase RsuA family.</text>
</comment>
<feature type="compositionally biased region" description="Basic and acidic residues" evidence="5">
    <location>
        <begin position="463"/>
        <end position="480"/>
    </location>
</feature>
<dbReference type="SUPFAM" id="SSF55120">
    <property type="entry name" value="Pseudouridine synthase"/>
    <property type="match status" value="1"/>
</dbReference>
<dbReference type="AlphaFoldDB" id="A0A7C3LSI9"/>
<evidence type="ECO:0000313" key="7">
    <source>
        <dbReference type="EMBL" id="HFT93565.1"/>
    </source>
</evidence>
<dbReference type="CDD" id="cd00165">
    <property type="entry name" value="S4"/>
    <property type="match status" value="1"/>
</dbReference>
<protein>
    <recommendedName>
        <fullName evidence="4">Pseudouridine synthase</fullName>
        <ecNumber evidence="4">5.4.99.-</ecNumber>
    </recommendedName>
</protein>
<sequence length="570" mass="64647">MEKTLSSPNHEPELDQDGLVRLQKLLAHRGLASRRNAEEMIRGGLVRVNGSVVTVPGTKVHPETDQVTVDGKKVPVEAEPFLFLFYKPKGVVSTLHDPHGKTTLKDFFPQINPLIHVGRLDIQTEGVLLLTNNGDLAQRILHPRYEVPRTYLVKIQGVLSPAHLERLKTGKIRLDGRPVQPLELEQERLTQTNSWYRITLTEGRNREVRRLFDTLNYFVLKLTRIAFGNLDLSGLEPGEYRLVSPEEIDLLLSGARWKKKEPAASSISGRPDAARGRRKDTYGPRTQFSPRNGKEATHPDIPVSGEDFIPSQQDKFADRNESPNRFSGKTDRRSNHRREPESPLNKSGGKTFRPSTGRSRYATAGRDDNRSAPPREHRDHSSRPVNGRFQESSDRPEGKRFRPSTNRSRYATAGRDDNRSAPPREHREHSSRPSNGRFQESADRPEGKRFRPSTNRSRFATAGRDDNRSAPPREHRDHSSRPANGRFQGSRKQENRPSGTGYRPDHPLEEGFRRKPTGRSSNRREEPRETGDNHTRTFLSSGGNPRKRLPPRRPGSGSPRQPGKNHPHQS</sequence>
<dbReference type="EC" id="5.4.99.-" evidence="4"/>
<proteinExistence type="inferred from homology"/>
<dbReference type="PANTHER" id="PTHR47683:SF2">
    <property type="entry name" value="RNA-BINDING S4 DOMAIN-CONTAINING PROTEIN"/>
    <property type="match status" value="1"/>
</dbReference>
<dbReference type="SUPFAM" id="SSF55174">
    <property type="entry name" value="Alpha-L RNA-binding motif"/>
    <property type="match status" value="1"/>
</dbReference>
<feature type="compositionally biased region" description="Basic and acidic residues" evidence="5">
    <location>
        <begin position="365"/>
        <end position="382"/>
    </location>
</feature>
<dbReference type="GO" id="GO:0120159">
    <property type="term" value="F:rRNA pseudouridine synthase activity"/>
    <property type="evidence" value="ECO:0007669"/>
    <property type="project" value="UniProtKB-ARBA"/>
</dbReference>
<dbReference type="FunFam" id="3.10.290.10:FF:000003">
    <property type="entry name" value="Pseudouridine synthase"/>
    <property type="match status" value="1"/>
</dbReference>
<dbReference type="SMART" id="SM00363">
    <property type="entry name" value="S4"/>
    <property type="match status" value="1"/>
</dbReference>
<evidence type="ECO:0000256" key="1">
    <source>
        <dbReference type="ARBA" id="ARBA00008348"/>
    </source>
</evidence>
<gene>
    <name evidence="7" type="ORF">ENX03_06460</name>
</gene>
<feature type="compositionally biased region" description="Basic and acidic residues" evidence="5">
    <location>
        <begin position="503"/>
        <end position="513"/>
    </location>
</feature>
<dbReference type="InterPro" id="IPR000748">
    <property type="entry name" value="PsdUridine_synth_RsuA/RluB/E/F"/>
</dbReference>
<keyword evidence="3" id="KW-0694">RNA-binding</keyword>
<evidence type="ECO:0000256" key="2">
    <source>
        <dbReference type="ARBA" id="ARBA00023235"/>
    </source>
</evidence>
<dbReference type="InterPro" id="IPR050343">
    <property type="entry name" value="RsuA_PseudoU_synthase"/>
</dbReference>
<dbReference type="PANTHER" id="PTHR47683">
    <property type="entry name" value="PSEUDOURIDINE SYNTHASE FAMILY PROTEIN-RELATED"/>
    <property type="match status" value="1"/>
</dbReference>